<dbReference type="Pfam" id="PF06527">
    <property type="entry name" value="TniQ"/>
    <property type="match status" value="1"/>
</dbReference>
<gene>
    <name evidence="3" type="ORF">M0651_07565</name>
</gene>
<reference evidence="3" key="1">
    <citation type="submission" date="2022-04" db="EMBL/GenBank/DDBJ databases">
        <authorList>
            <person name="Seo M.-J."/>
        </authorList>
    </citation>
    <scope>NUCLEOTIDE SEQUENCE</scope>
    <source>
        <strain evidence="3">MBLB2552</strain>
    </source>
</reference>
<protein>
    <submittedName>
        <fullName evidence="3">TnsD family transposase</fullName>
    </submittedName>
</protein>
<proteinExistence type="predicted"/>
<name>A0A9X2BPD2_9BACL</name>
<feature type="domain" description="Transposon Tn7 transposition protein TnsD C-terminal" evidence="2">
    <location>
        <begin position="208"/>
        <end position="430"/>
    </location>
</feature>
<dbReference type="Pfam" id="PF15978">
    <property type="entry name" value="TnsD"/>
    <property type="match status" value="2"/>
</dbReference>
<dbReference type="Proteomes" id="UP001139534">
    <property type="component" value="Unassembled WGS sequence"/>
</dbReference>
<evidence type="ECO:0000259" key="1">
    <source>
        <dbReference type="Pfam" id="PF06527"/>
    </source>
</evidence>
<dbReference type="AlphaFoldDB" id="A0A9X2BPD2"/>
<dbReference type="InterPro" id="IPR009492">
    <property type="entry name" value="TniQ"/>
</dbReference>
<organism evidence="3 4">
    <name type="scientific">Paenibacillus mellifer</name>
    <dbReference type="NCBI Taxonomy" id="2937794"/>
    <lineage>
        <taxon>Bacteria</taxon>
        <taxon>Bacillati</taxon>
        <taxon>Bacillota</taxon>
        <taxon>Bacilli</taxon>
        <taxon>Bacillales</taxon>
        <taxon>Paenibacillaceae</taxon>
        <taxon>Paenibacillus</taxon>
    </lineage>
</organism>
<keyword evidence="4" id="KW-1185">Reference proteome</keyword>
<dbReference type="RefSeq" id="WP_248551236.1">
    <property type="nucleotide sequence ID" value="NZ_JALPRK010000005.1"/>
</dbReference>
<comment type="caution">
    <text evidence="3">The sequence shown here is derived from an EMBL/GenBank/DDBJ whole genome shotgun (WGS) entry which is preliminary data.</text>
</comment>
<feature type="domain" description="Transposon Tn7 transposition protein TnsD C-terminal" evidence="2">
    <location>
        <begin position="449"/>
        <end position="626"/>
    </location>
</feature>
<evidence type="ECO:0000313" key="4">
    <source>
        <dbReference type="Proteomes" id="UP001139534"/>
    </source>
</evidence>
<dbReference type="InterPro" id="IPR032750">
    <property type="entry name" value="TnsD_C"/>
</dbReference>
<sequence>MTNNITTFPTPYPDEELRSIIYRYVLRKGCSFLEGVQDLFGINSRRIPFLPHNMLHLYEKLPRSLFPSVNALIEKHTFYPLYSPFLSGRNRAHLYERMTEYRKGETRAASLVTSIISKEIRYCPMCMEEDKEKFGEVYIHRSHQVSGVDVCHIHHSQLISRCRTCNVVLGQLYGDSYLGTTKCINGHSLSEPIKIDKDEEFSQIKLLLAKEIHLLLNGDLRLENLFDVYGYLAKEKGYQHKGGRYINHKFRNEVIDIYSKEILERLNAPVEQLESRSALRIFDERNALKNPMVHMLVIQKLIGGLQRLIEFADFERLNEERIPFGKGAWPCINKTCHKYLSQTIHFCDWHYSRELKKYIGLFKCKECGMSYQSNCTDESLEFDIQKTKVVEYGATWHDRLKYLYKQKKSIKAISEILRADRSTIKKYIHFHFDEDIYNTNTVKNLKGSPEWLEKLYQVYDQTKSVYETALHLNTDKRVVYKYINQREAYEAAIIPSLKESAAAIDIAEPALEPRDQLLSLVRDNPNLSRSELRKLMGRRKYYTLMKQERDWMESVLPPADHNFKSPNWIEEDMKLSTELIRECKNIYENPPTMQIKRYTILNNMSVKDKARILTKGDKFPRSVAVLESYLETEEDFQLRVIPQTVKMFQRHYSNVTIGMLLGSHRFKNCSEKVKEKIRAYLEGEGS</sequence>
<evidence type="ECO:0000313" key="3">
    <source>
        <dbReference type="EMBL" id="MCK8487023.1"/>
    </source>
</evidence>
<accession>A0A9X2BPD2</accession>
<evidence type="ECO:0000259" key="2">
    <source>
        <dbReference type="Pfam" id="PF15978"/>
    </source>
</evidence>
<dbReference type="EMBL" id="JALPRK010000005">
    <property type="protein sequence ID" value="MCK8487023.1"/>
    <property type="molecule type" value="Genomic_DNA"/>
</dbReference>
<feature type="domain" description="TniQ" evidence="1">
    <location>
        <begin position="8"/>
        <end position="158"/>
    </location>
</feature>